<feature type="region of interest" description="Disordered" evidence="1">
    <location>
        <begin position="410"/>
        <end position="436"/>
    </location>
</feature>
<comment type="caution">
    <text evidence="3">The sequence shown here is derived from an EMBL/GenBank/DDBJ whole genome shotgun (WGS) entry which is preliminary data.</text>
</comment>
<dbReference type="GO" id="GO:0032434">
    <property type="term" value="P:regulation of proteasomal ubiquitin-dependent protein catabolic process"/>
    <property type="evidence" value="ECO:0007669"/>
    <property type="project" value="TreeGrafter"/>
</dbReference>
<dbReference type="Proteomes" id="UP001300502">
    <property type="component" value="Unassembled WGS sequence"/>
</dbReference>
<dbReference type="InterPro" id="IPR056579">
    <property type="entry name" value="Ufl1_N"/>
</dbReference>
<proteinExistence type="predicted"/>
<evidence type="ECO:0000259" key="2">
    <source>
        <dbReference type="Pfam" id="PF09743"/>
    </source>
</evidence>
<dbReference type="Pfam" id="PF09743">
    <property type="entry name" value="E3_UFM1_ligase"/>
    <property type="match status" value="1"/>
</dbReference>
<dbReference type="InterPro" id="IPR018611">
    <property type="entry name" value="Ufl1"/>
</dbReference>
<organism evidence="3 4">
    <name type="scientific">Galdieria yellowstonensis</name>
    <dbReference type="NCBI Taxonomy" id="3028027"/>
    <lineage>
        <taxon>Eukaryota</taxon>
        <taxon>Rhodophyta</taxon>
        <taxon>Bangiophyceae</taxon>
        <taxon>Galdieriales</taxon>
        <taxon>Galdieriaceae</taxon>
        <taxon>Galdieria</taxon>
    </lineage>
</organism>
<feature type="domain" description="E3 UFM1-protein ligase 1-like N-terminal" evidence="2">
    <location>
        <begin position="8"/>
        <end position="279"/>
    </location>
</feature>
<keyword evidence="4" id="KW-1185">Reference proteome</keyword>
<evidence type="ECO:0000256" key="1">
    <source>
        <dbReference type="SAM" id="MobiDB-lite"/>
    </source>
</evidence>
<name>A0AAV9I7S8_9RHOD</name>
<dbReference type="PANTHER" id="PTHR31057">
    <property type="entry name" value="E3 UFM1-PROTEIN LIGASE 1"/>
    <property type="match status" value="1"/>
</dbReference>
<gene>
    <name evidence="3" type="ORF">GAYE_FCTG49G0049</name>
</gene>
<dbReference type="GO" id="GO:1990592">
    <property type="term" value="P:protein K69-linked ufmylation"/>
    <property type="evidence" value="ECO:0007669"/>
    <property type="project" value="TreeGrafter"/>
</dbReference>
<accession>A0AAV9I7S8</accession>
<dbReference type="GO" id="GO:0005789">
    <property type="term" value="C:endoplasmic reticulum membrane"/>
    <property type="evidence" value="ECO:0007669"/>
    <property type="project" value="TreeGrafter"/>
</dbReference>
<protein>
    <recommendedName>
        <fullName evidence="2">E3 UFM1-protein ligase 1-like N-terminal domain-containing protein</fullName>
    </recommendedName>
</protein>
<evidence type="ECO:0000313" key="3">
    <source>
        <dbReference type="EMBL" id="KAK4522170.1"/>
    </source>
</evidence>
<sequence length="772" mass="89754">MATSSNSIEALRKQLQQVQLGKANKSLSERNCIELVSKLVERGLVNVIYTQDGREYVTFERLQSEILEELERHGGRINLVDLVSLLGVDLPCVESATEKLIKEYNDKLRLEQGVLYSQQYFESVAQEVEELLQTINFTTIAELSSRLELRIDLLKDIIQKYLHTVIHCKIEGNNIYNTGYVRQLEALVFGTLKGACFPVSLRHLAKRIHSDMDWIKEKIEYWCRQGKLEGVLYISGGLFIPRLFEEKRLHVFEEYYLRNRYIDYRFLKDLYVLEPQKYCQEHLPSSILLSSCAVHPGLLSFVESSSMDAIRNGHWLDWNMLLPAHWKESDRRILFSQTVELKNCCATEPLEQLDLLKKDSNEGGSGLVIRWRWIFSTELIRKFYNLFYDLGMKEAQRALKKEHLLGSGEFHQSNSEAQVPKSKKKKKGKGKEENAALSETQLDFKPTFSQEQFFDTIRQQPELEEMLGYDALGNCSEEDLLQILVEDIFSKSIEEIQRDVIRKAREQLMLEAKEKDEKIRLELWKLLQQLHFYSMNLKRFAVQLVGEDERDALEQIDSYICRTLGNQVIETVVIYLSFNLGLKSDGESIPSKEWKSVVEKLPPYMQECVKQLQALCRSESSKLESFRVVNFLQEYCEKFKNSEIPIVQSLSSEEVERFQQEELQRMKTALEETAEAPDVLSKCLRILLAKYFDVFLVFPGKSIPKLVKIVEKKLQSCNCDELQRVLLRLQETAVNNLRTQNVKYTQEGQIVTNAEEEALVINQIKELLIHTK</sequence>
<dbReference type="GO" id="GO:0061666">
    <property type="term" value="F:UFM1 ligase activity"/>
    <property type="evidence" value="ECO:0007669"/>
    <property type="project" value="InterPro"/>
</dbReference>
<dbReference type="GO" id="GO:0034976">
    <property type="term" value="P:response to endoplasmic reticulum stress"/>
    <property type="evidence" value="ECO:0007669"/>
    <property type="project" value="TreeGrafter"/>
</dbReference>
<dbReference type="PANTHER" id="PTHR31057:SF0">
    <property type="entry name" value="E3 UFM1-PROTEIN LIGASE 1"/>
    <property type="match status" value="1"/>
</dbReference>
<reference evidence="3 4" key="1">
    <citation type="submission" date="2022-07" db="EMBL/GenBank/DDBJ databases">
        <title>Genome-wide signatures of adaptation to extreme environments.</title>
        <authorList>
            <person name="Cho C.H."/>
            <person name="Yoon H.S."/>
        </authorList>
    </citation>
    <scope>NUCLEOTIDE SEQUENCE [LARGE SCALE GENOMIC DNA]</scope>
    <source>
        <strain evidence="3 4">108.79 E11</strain>
    </source>
</reference>
<dbReference type="EMBL" id="JANCYU010000001">
    <property type="protein sequence ID" value="KAK4522170.1"/>
    <property type="molecule type" value="Genomic_DNA"/>
</dbReference>
<dbReference type="AlphaFoldDB" id="A0AAV9I7S8"/>
<evidence type="ECO:0000313" key="4">
    <source>
        <dbReference type="Proteomes" id="UP001300502"/>
    </source>
</evidence>